<gene>
    <name evidence="1" type="ordered locus">Mesau_04293</name>
</gene>
<accession>L0KNC8</accession>
<dbReference type="AlphaFoldDB" id="L0KNC8"/>
<reference evidence="2" key="1">
    <citation type="submission" date="2012-02" db="EMBL/GenBank/DDBJ databases">
        <title>Complete sequence of Mesorhizobium australicum WSM2073.</title>
        <authorList>
            <person name="Lucas S."/>
            <person name="Han J."/>
            <person name="Lapidus A."/>
            <person name="Cheng J.-F."/>
            <person name="Goodwin L."/>
            <person name="Pitluck S."/>
            <person name="Peters L."/>
            <person name="Gu W."/>
            <person name="Detter J.C."/>
            <person name="Han C."/>
            <person name="Tapia R."/>
            <person name="Land M."/>
            <person name="Hauser L."/>
            <person name="Kyrpides N."/>
            <person name="Ivanova N."/>
            <person name="Pagani I."/>
            <person name="Reeve W.G."/>
            <person name="Howieson J.G."/>
            <person name="Tiwari R.P."/>
            <person name="O'Hara G.W."/>
            <person name="Atkins C.A."/>
            <person name="Ronson C.W."/>
            <person name="Nandasena K.G."/>
            <person name="Woyke T."/>
        </authorList>
    </citation>
    <scope>NUCLEOTIDE SEQUENCE [LARGE SCALE GENOMIC DNA]</scope>
    <source>
        <strain evidence="2">LMG 24608 / HAMBI 3006 / WSM2073</strain>
    </source>
</reference>
<dbReference type="RefSeq" id="WP_015318021.1">
    <property type="nucleotide sequence ID" value="NC_019973.1"/>
</dbReference>
<dbReference type="EMBL" id="CP003358">
    <property type="protein sequence ID" value="AGB46631.1"/>
    <property type="molecule type" value="Genomic_DNA"/>
</dbReference>
<organism evidence="1 2">
    <name type="scientific">Mesorhizobium australicum (strain HAMBI 3006 / LMG 24608 / WSM2073)</name>
    <dbReference type="NCBI Taxonomy" id="754035"/>
    <lineage>
        <taxon>Bacteria</taxon>
        <taxon>Pseudomonadati</taxon>
        <taxon>Pseudomonadota</taxon>
        <taxon>Alphaproteobacteria</taxon>
        <taxon>Hyphomicrobiales</taxon>
        <taxon>Phyllobacteriaceae</taxon>
        <taxon>Mesorhizobium</taxon>
    </lineage>
</organism>
<evidence type="ECO:0000313" key="2">
    <source>
        <dbReference type="Proteomes" id="UP000010998"/>
    </source>
</evidence>
<dbReference type="KEGG" id="mam:Mesau_04293"/>
<evidence type="ECO:0000313" key="1">
    <source>
        <dbReference type="EMBL" id="AGB46631.1"/>
    </source>
</evidence>
<proteinExistence type="predicted"/>
<dbReference type="STRING" id="754035.Mesau_04293"/>
<keyword evidence="2" id="KW-1185">Reference proteome</keyword>
<dbReference type="HOGENOM" id="CLU_1893724_0_0_5"/>
<dbReference type="GeneID" id="90993390"/>
<dbReference type="Proteomes" id="UP000010998">
    <property type="component" value="Chromosome"/>
</dbReference>
<sequence length="134" mass="14536">MTGRVLKPQISGFQVVAADLPSAAIRFLNHSKVRRIPWCGPMRCLTYSALCGQGMPAASPQRDAVGIGLALVSSDWRTSSAKTSAKLPNMRKTMIRRATGNMSASSGWRISPGIENRGFMHAYLNCRSVLCVPK</sequence>
<protein>
    <submittedName>
        <fullName evidence="1">Uncharacterized protein</fullName>
    </submittedName>
</protein>
<name>L0KNC8_MESAW</name>